<name>A0A3N5Y295_9ALTE</name>
<evidence type="ECO:0000256" key="8">
    <source>
        <dbReference type="ARBA" id="ARBA00022679"/>
    </source>
</evidence>
<evidence type="ECO:0000256" key="2">
    <source>
        <dbReference type="ARBA" id="ARBA00004496"/>
    </source>
</evidence>
<dbReference type="Proteomes" id="UP000275281">
    <property type="component" value="Unassembled WGS sequence"/>
</dbReference>
<dbReference type="InterPro" id="IPR029063">
    <property type="entry name" value="SAM-dependent_MTases_sf"/>
</dbReference>
<proteinExistence type="inferred from homology"/>
<organism evidence="16 17">
    <name type="scientific">Alteromonas sediminis</name>
    <dbReference type="NCBI Taxonomy" id="2259342"/>
    <lineage>
        <taxon>Bacteria</taxon>
        <taxon>Pseudomonadati</taxon>
        <taxon>Pseudomonadota</taxon>
        <taxon>Gammaproteobacteria</taxon>
        <taxon>Alteromonadales</taxon>
        <taxon>Alteromonadaceae</taxon>
        <taxon>Alteromonas/Salinimonas group</taxon>
        <taxon>Alteromonas</taxon>
    </lineage>
</organism>
<evidence type="ECO:0000256" key="3">
    <source>
        <dbReference type="ARBA" id="ARBA00007494"/>
    </source>
</evidence>
<dbReference type="FunFam" id="3.40.50.150:FF:000022">
    <property type="entry name" value="Ribosomal RNA small subunit methyltransferase B"/>
    <property type="match status" value="1"/>
</dbReference>
<dbReference type="PRINTS" id="PR02008">
    <property type="entry name" value="RCMTFAMILY"/>
</dbReference>
<comment type="caution">
    <text evidence="16">The sequence shown here is derived from an EMBL/GenBank/DDBJ whole genome shotgun (WGS) entry which is preliminary data.</text>
</comment>
<evidence type="ECO:0000256" key="12">
    <source>
        <dbReference type="ARBA" id="ARBA00031088"/>
    </source>
</evidence>
<dbReference type="InterPro" id="IPR035926">
    <property type="entry name" value="NusB-like_sf"/>
</dbReference>
<dbReference type="PROSITE" id="PS51686">
    <property type="entry name" value="SAM_MT_RSMB_NOP"/>
    <property type="match status" value="1"/>
</dbReference>
<dbReference type="SUPFAM" id="SSF53335">
    <property type="entry name" value="S-adenosyl-L-methionine-dependent methyltransferases"/>
    <property type="match status" value="1"/>
</dbReference>
<dbReference type="PROSITE" id="PS01153">
    <property type="entry name" value="NOL1_NOP2_SUN"/>
    <property type="match status" value="1"/>
</dbReference>
<dbReference type="InterPro" id="IPR001678">
    <property type="entry name" value="MeTrfase_RsmB-F_NOP2_dom"/>
</dbReference>
<feature type="binding site" evidence="14">
    <location>
        <position position="278"/>
    </location>
    <ligand>
        <name>S-adenosyl-L-methionine</name>
        <dbReference type="ChEBI" id="CHEBI:59789"/>
    </ligand>
</feature>
<keyword evidence="6" id="KW-0698">rRNA processing</keyword>
<dbReference type="NCBIfam" id="NF011494">
    <property type="entry name" value="PRK14902.1"/>
    <property type="match status" value="1"/>
</dbReference>
<dbReference type="Gene3D" id="3.30.70.1170">
    <property type="entry name" value="Sun protein, domain 3"/>
    <property type="match status" value="1"/>
</dbReference>
<dbReference type="InterPro" id="IPR004573">
    <property type="entry name" value="rRNA_ssu_MeTfrase_B"/>
</dbReference>
<comment type="catalytic activity">
    <reaction evidence="13">
        <text>cytidine(967) in 16S rRNA + S-adenosyl-L-methionine = 5-methylcytidine(967) in 16S rRNA + S-adenosyl-L-homocysteine + H(+)</text>
        <dbReference type="Rhea" id="RHEA:42748"/>
        <dbReference type="Rhea" id="RHEA-COMP:10219"/>
        <dbReference type="Rhea" id="RHEA-COMP:10220"/>
        <dbReference type="ChEBI" id="CHEBI:15378"/>
        <dbReference type="ChEBI" id="CHEBI:57856"/>
        <dbReference type="ChEBI" id="CHEBI:59789"/>
        <dbReference type="ChEBI" id="CHEBI:74483"/>
        <dbReference type="ChEBI" id="CHEBI:82748"/>
        <dbReference type="EC" id="2.1.1.176"/>
    </reaction>
</comment>
<dbReference type="OrthoDB" id="9810297at2"/>
<protein>
    <recommendedName>
        <fullName evidence="4">16S rRNA (cytosine(967)-C(5))-methyltransferase</fullName>
        <ecNumber evidence="4">2.1.1.176</ecNumber>
    </recommendedName>
    <alternativeName>
        <fullName evidence="11">16S rRNA m5C967 methyltransferase</fullName>
    </alternativeName>
    <alternativeName>
        <fullName evidence="12">rRNA (cytosine-C(5)-)-methyltransferase RsmB</fullName>
    </alternativeName>
</protein>
<comment type="subcellular location">
    <subcellularLocation>
        <location evidence="2">Cytoplasm</location>
    </subcellularLocation>
</comment>
<dbReference type="GO" id="GO:0003723">
    <property type="term" value="F:RNA binding"/>
    <property type="evidence" value="ECO:0007669"/>
    <property type="project" value="UniProtKB-UniRule"/>
</dbReference>
<evidence type="ECO:0000256" key="4">
    <source>
        <dbReference type="ARBA" id="ARBA00012140"/>
    </source>
</evidence>
<dbReference type="Pfam" id="PF01189">
    <property type="entry name" value="Methyltr_RsmB-F"/>
    <property type="match status" value="1"/>
</dbReference>
<dbReference type="PANTHER" id="PTHR22807">
    <property type="entry name" value="NOP2 YEAST -RELATED NOL1/NOP2/FMU SUN DOMAIN-CONTAINING"/>
    <property type="match status" value="1"/>
</dbReference>
<dbReference type="InterPro" id="IPR054728">
    <property type="entry name" value="RsmB-like_ferredoxin"/>
</dbReference>
<evidence type="ECO:0000313" key="16">
    <source>
        <dbReference type="EMBL" id="RPJ66796.1"/>
    </source>
</evidence>
<feature type="active site" description="Nucleophile" evidence="14">
    <location>
        <position position="376"/>
    </location>
</feature>
<dbReference type="NCBIfam" id="NF008149">
    <property type="entry name" value="PRK10901.1"/>
    <property type="match status" value="1"/>
</dbReference>
<keyword evidence="7 14" id="KW-0489">Methyltransferase</keyword>
<dbReference type="NCBIfam" id="TIGR00563">
    <property type="entry name" value="rsmB"/>
    <property type="match status" value="1"/>
</dbReference>
<evidence type="ECO:0000256" key="10">
    <source>
        <dbReference type="ARBA" id="ARBA00022884"/>
    </source>
</evidence>
<keyword evidence="17" id="KW-1185">Reference proteome</keyword>
<dbReference type="PANTHER" id="PTHR22807:SF61">
    <property type="entry name" value="NOL1_NOP2_SUN FAMILY PROTEIN _ ANTITERMINATION NUSB DOMAIN-CONTAINING PROTEIN"/>
    <property type="match status" value="1"/>
</dbReference>
<dbReference type="RefSeq" id="WP_124028152.1">
    <property type="nucleotide sequence ID" value="NZ_JBHRSN010000006.1"/>
</dbReference>
<dbReference type="CDD" id="cd02440">
    <property type="entry name" value="AdoMet_MTases"/>
    <property type="match status" value="1"/>
</dbReference>
<dbReference type="InterPro" id="IPR023267">
    <property type="entry name" value="RCMT"/>
</dbReference>
<dbReference type="GO" id="GO:0005829">
    <property type="term" value="C:cytosol"/>
    <property type="evidence" value="ECO:0007669"/>
    <property type="project" value="TreeGrafter"/>
</dbReference>
<evidence type="ECO:0000313" key="17">
    <source>
        <dbReference type="Proteomes" id="UP000275281"/>
    </source>
</evidence>
<dbReference type="Gene3D" id="3.40.50.150">
    <property type="entry name" value="Vaccinia Virus protein VP39"/>
    <property type="match status" value="1"/>
</dbReference>
<evidence type="ECO:0000256" key="1">
    <source>
        <dbReference type="ARBA" id="ARBA00002724"/>
    </source>
</evidence>
<dbReference type="EMBL" id="RPOK01000003">
    <property type="protein sequence ID" value="RPJ66796.1"/>
    <property type="molecule type" value="Genomic_DNA"/>
</dbReference>
<dbReference type="InterPro" id="IPR006027">
    <property type="entry name" value="NusB_RsmB_TIM44"/>
</dbReference>
<gene>
    <name evidence="16" type="primary">rsmB</name>
    <name evidence="16" type="ORF">DRW07_12020</name>
</gene>
<dbReference type="Pfam" id="PF22458">
    <property type="entry name" value="RsmF-B_ferredox"/>
    <property type="match status" value="1"/>
</dbReference>
<dbReference type="AlphaFoldDB" id="A0A3N5Y295"/>
<evidence type="ECO:0000256" key="14">
    <source>
        <dbReference type="PROSITE-ProRule" id="PRU01023"/>
    </source>
</evidence>
<dbReference type="GO" id="GO:0009383">
    <property type="term" value="F:rRNA (cytosine-C5-)-methyltransferase activity"/>
    <property type="evidence" value="ECO:0007669"/>
    <property type="project" value="TreeGrafter"/>
</dbReference>
<feature type="domain" description="SAM-dependent MTase RsmB/NOP-type" evidence="15">
    <location>
        <begin position="166"/>
        <end position="424"/>
    </location>
</feature>
<feature type="binding site" evidence="14">
    <location>
        <position position="304"/>
    </location>
    <ligand>
        <name>S-adenosyl-L-methionine</name>
        <dbReference type="ChEBI" id="CHEBI:59789"/>
    </ligand>
</feature>
<dbReference type="InterPro" id="IPR018314">
    <property type="entry name" value="RsmB/NOL1/NOP2-like_CS"/>
</dbReference>
<dbReference type="Pfam" id="PF01029">
    <property type="entry name" value="NusB"/>
    <property type="match status" value="1"/>
</dbReference>
<feature type="binding site" evidence="14">
    <location>
        <position position="323"/>
    </location>
    <ligand>
        <name>S-adenosyl-L-methionine</name>
        <dbReference type="ChEBI" id="CHEBI:59789"/>
    </ligand>
</feature>
<evidence type="ECO:0000256" key="11">
    <source>
        <dbReference type="ARBA" id="ARBA00030399"/>
    </source>
</evidence>
<dbReference type="SUPFAM" id="SSF48013">
    <property type="entry name" value="NusB-like"/>
    <property type="match status" value="1"/>
</dbReference>
<evidence type="ECO:0000256" key="5">
    <source>
        <dbReference type="ARBA" id="ARBA00022490"/>
    </source>
</evidence>
<dbReference type="GO" id="GO:0006355">
    <property type="term" value="P:regulation of DNA-templated transcription"/>
    <property type="evidence" value="ECO:0007669"/>
    <property type="project" value="InterPro"/>
</dbReference>
<comment type="function">
    <text evidence="1">Specifically methylates the cytosine at position 967 (m5C967) of 16S rRNA.</text>
</comment>
<keyword evidence="5" id="KW-0963">Cytoplasm</keyword>
<reference evidence="16 17" key="1">
    <citation type="submission" date="2018-11" db="EMBL/GenBank/DDBJ databases">
        <authorList>
            <person name="Ye M.-Q."/>
            <person name="Du Z.-J."/>
        </authorList>
    </citation>
    <scope>NUCLEOTIDE SEQUENCE [LARGE SCALE GENOMIC DNA]</scope>
    <source>
        <strain evidence="16 17">U0105</strain>
    </source>
</reference>
<dbReference type="EC" id="2.1.1.176" evidence="4"/>
<evidence type="ECO:0000256" key="6">
    <source>
        <dbReference type="ARBA" id="ARBA00022552"/>
    </source>
</evidence>
<keyword evidence="10 14" id="KW-0694">RNA-binding</keyword>
<accession>A0A3N5Y295</accession>
<feature type="binding site" evidence="14">
    <location>
        <begin position="255"/>
        <end position="261"/>
    </location>
    <ligand>
        <name>S-adenosyl-L-methionine</name>
        <dbReference type="ChEBI" id="CHEBI:59789"/>
    </ligand>
</feature>
<evidence type="ECO:0000259" key="15">
    <source>
        <dbReference type="PROSITE" id="PS51686"/>
    </source>
</evidence>
<evidence type="ECO:0000256" key="13">
    <source>
        <dbReference type="ARBA" id="ARBA00047283"/>
    </source>
</evidence>
<comment type="similarity">
    <text evidence="3 14">Belongs to the class I-like SAM-binding methyltransferase superfamily. RsmB/NOP family.</text>
</comment>
<evidence type="ECO:0000256" key="7">
    <source>
        <dbReference type="ARBA" id="ARBA00022603"/>
    </source>
</evidence>
<dbReference type="Gene3D" id="1.10.940.10">
    <property type="entry name" value="NusB-like"/>
    <property type="match status" value="1"/>
</dbReference>
<sequence length="424" mass="46925">MNLIPPKGYNLRADSAWVIFQVLEQGVSARECLPKVLEKYVEPRDRNWLNEVTMGVFRTLPLLQSWLRPMLAKPLKGDKKIIEHLLLIGFYQLAFMRVSEHAATNETVNAAGVLKAKSLSGLVNGILRQFQRQEHPPAKSEAMKAGLPGWIYKKLAEAYPQKLSSIIDAMNAKPPIWLRVNTQKTTITSFTQVLTEAGVSFTTSDLHPDGVIIGKGDITQLPGFEQGEFTVQDGAAQLAAEYLSPQSGDHILDCCAAPGGKTTHLYAHAPDSSIVALELEPARIARINENMSRLGARAQVVQGDASQPHTWWDGKYFDRILLDAPCSATGIIRRHPDIRWLRKVTDIAPLVSLQASILDAIWPLLKPGGTLLYATCSILPEENQEQIDRFLARTPDATAEGVMQQILPGEAQMDGFYYARLLKS</sequence>
<keyword evidence="8 14" id="KW-0808">Transferase</keyword>
<evidence type="ECO:0000256" key="9">
    <source>
        <dbReference type="ARBA" id="ARBA00022691"/>
    </source>
</evidence>
<keyword evidence="9 14" id="KW-0949">S-adenosyl-L-methionine</keyword>
<dbReference type="GO" id="GO:0070475">
    <property type="term" value="P:rRNA base methylation"/>
    <property type="evidence" value="ECO:0007669"/>
    <property type="project" value="TreeGrafter"/>
</dbReference>
<dbReference type="InterPro" id="IPR049560">
    <property type="entry name" value="MeTrfase_RsmB-F_NOP2_cat"/>
</dbReference>